<feature type="domain" description="FAM91 C-terminal" evidence="4">
    <location>
        <begin position="294"/>
        <end position="763"/>
    </location>
</feature>
<sequence>MLYPYHLSDVVVRGLRVTPFSYYIDIMSSIMTQEKSYDSLPNFTAADCLRLLGIGRNQYIDLMNQNRSSKKFFRRKPVRELLPMQPVDSVSADHWWIVNIGYITEDDIKMCHISEKEAIDKVIDYGPQPAGDMDYKVLHSLYRKGLVYLDVPIADDDCIVVPPLQGFVMNRVLGDYFETLLYKIFVSIDEHTTVAELANILQIDLQLVKNAVSMFCRLGFAHKKINDLNMDDLHSSWRTRQPLTKKPSQDQILLEMSLPLTESDSLVDVNTASNTDSSSIDSALEASSQNIGSVKRIAFLFDSTLTAFLMMGNLSQGLKSHAVTMFEVGKLSDESMDSFLTELEKVGSEAEGEAQRYFDHAVTLRDTIRFLRYNKNLCPDSSANSTGLGIDLVRCESLLSLDAATRARILNKNYTLLVSMAPLSYEVKPVCSCTPQHIGPAIPEVNSVWFKLFIYHVTASGPPSLLLVKGTKLRRLPAIFQEYDRLLVTTWDHDPGVIASSNILMTLNDALSHSAVLVQAHGWETDGKTIFIPFPLNNEKRYISGKFSQKKAHYHQAIQKLAESIDLEHTCGYITLLNIGKPGRSSFDELGSTFNNLVISSSVSSSDAKEDKVPSLVDLDFSLHDNNNQHSHKDELDAPHNGIKNRACAEMLSNELDSLQNRLPQDNNNLDRDNLTLNIIPPTEQDEDEGSVADQEDTWLLLDCFFGIPLFESELNQKVCEKVASGKLCSSDSLQQLLHSSRKLSLRLLSFISYFQGKTANQDLNGPVLEVDDKVCSAPRQNLGELSQRQTKRLSLGLPPLSPFSIFPLPGQCCSSLCSNFFFLILVSPISLFPTRLLLEYSPPRPGYWICLPFSFTFLFFWSLSILLSLL</sequence>
<gene>
    <name evidence="5" type="ORF">SPHA_62086</name>
</gene>
<comment type="similarity">
    <text evidence="1">Belongs to the FAM91 family.</text>
</comment>
<keyword evidence="2" id="KW-0812">Transmembrane</keyword>
<dbReference type="OrthoDB" id="275996at2759"/>
<evidence type="ECO:0000313" key="6">
    <source>
        <dbReference type="Proteomes" id="UP000597762"/>
    </source>
</evidence>
<dbReference type="EMBL" id="CAHIKZ030004404">
    <property type="protein sequence ID" value="CAE1310521.1"/>
    <property type="molecule type" value="Genomic_DNA"/>
</dbReference>
<dbReference type="Pfam" id="PF14647">
    <property type="entry name" value="FAM91_N"/>
    <property type="match status" value="1"/>
</dbReference>
<dbReference type="Proteomes" id="UP000597762">
    <property type="component" value="Unassembled WGS sequence"/>
</dbReference>
<organism evidence="5 6">
    <name type="scientific">Acanthosepion pharaonis</name>
    <name type="common">Pharaoh cuttlefish</name>
    <name type="synonym">Sepia pharaonis</name>
    <dbReference type="NCBI Taxonomy" id="158019"/>
    <lineage>
        <taxon>Eukaryota</taxon>
        <taxon>Metazoa</taxon>
        <taxon>Spiralia</taxon>
        <taxon>Lophotrochozoa</taxon>
        <taxon>Mollusca</taxon>
        <taxon>Cephalopoda</taxon>
        <taxon>Coleoidea</taxon>
        <taxon>Decapodiformes</taxon>
        <taxon>Sepiida</taxon>
        <taxon>Sepiina</taxon>
        <taxon>Sepiidae</taxon>
        <taxon>Acanthosepion</taxon>
    </lineage>
</organism>
<evidence type="ECO:0000259" key="3">
    <source>
        <dbReference type="Pfam" id="PF14647"/>
    </source>
</evidence>
<keyword evidence="2" id="KW-1133">Transmembrane helix</keyword>
<dbReference type="Pfam" id="PF14648">
    <property type="entry name" value="FAM91_C"/>
    <property type="match status" value="1"/>
</dbReference>
<evidence type="ECO:0000313" key="5">
    <source>
        <dbReference type="EMBL" id="CAE1310521.1"/>
    </source>
</evidence>
<protein>
    <recommendedName>
        <fullName evidence="7">Protein FAM91A1</fullName>
    </recommendedName>
</protein>
<evidence type="ECO:0000256" key="2">
    <source>
        <dbReference type="SAM" id="Phobius"/>
    </source>
</evidence>
<dbReference type="InterPro" id="IPR028097">
    <property type="entry name" value="FAM91_C_dom"/>
</dbReference>
<keyword evidence="6" id="KW-1185">Reference proteome</keyword>
<dbReference type="PANTHER" id="PTHR28441:SF2">
    <property type="entry name" value="PROTEIN FAM91A1"/>
    <property type="match status" value="1"/>
</dbReference>
<name>A0A812DXG5_ACAPH</name>
<evidence type="ECO:0000256" key="1">
    <source>
        <dbReference type="ARBA" id="ARBA00010319"/>
    </source>
</evidence>
<feature type="domain" description="FAM91 N-terminal" evidence="3">
    <location>
        <begin position="1"/>
        <end position="238"/>
    </location>
</feature>
<evidence type="ECO:0000259" key="4">
    <source>
        <dbReference type="Pfam" id="PF14648"/>
    </source>
</evidence>
<dbReference type="InterPro" id="IPR028091">
    <property type="entry name" value="FAM91_N_dom"/>
</dbReference>
<feature type="transmembrane region" description="Helical" evidence="2">
    <location>
        <begin position="846"/>
        <end position="868"/>
    </location>
</feature>
<dbReference type="PANTHER" id="PTHR28441">
    <property type="entry name" value="PROTEIN FAM91A1"/>
    <property type="match status" value="1"/>
</dbReference>
<accession>A0A812DXG5</accession>
<dbReference type="AlphaFoldDB" id="A0A812DXG5"/>
<evidence type="ECO:0008006" key="7">
    <source>
        <dbReference type="Google" id="ProtNLM"/>
    </source>
</evidence>
<keyword evidence="2" id="KW-0472">Membrane</keyword>
<comment type="caution">
    <text evidence="5">The sequence shown here is derived from an EMBL/GenBank/DDBJ whole genome shotgun (WGS) entry which is preliminary data.</text>
</comment>
<dbReference type="InterPro" id="IPR039199">
    <property type="entry name" value="FAM91"/>
</dbReference>
<proteinExistence type="inferred from homology"/>
<reference evidence="5" key="1">
    <citation type="submission" date="2021-01" db="EMBL/GenBank/DDBJ databases">
        <authorList>
            <person name="Li R."/>
            <person name="Bekaert M."/>
        </authorList>
    </citation>
    <scope>NUCLEOTIDE SEQUENCE</scope>
    <source>
        <strain evidence="5">Farmed</strain>
    </source>
</reference>